<dbReference type="InterPro" id="IPR013974">
    <property type="entry name" value="SAF"/>
</dbReference>
<gene>
    <name evidence="2" type="ORF">UU12_C0015G0004</name>
</gene>
<dbReference type="GO" id="GO:0047444">
    <property type="term" value="F:N-acylneuraminate-9-phosphate synthase activity"/>
    <property type="evidence" value="ECO:0007669"/>
    <property type="project" value="TreeGrafter"/>
</dbReference>
<dbReference type="Gene3D" id="3.90.550.10">
    <property type="entry name" value="Spore Coat Polysaccharide Biosynthesis Protein SpsA, Chain A"/>
    <property type="match status" value="1"/>
</dbReference>
<comment type="caution">
    <text evidence="2">The sequence shown here is derived from an EMBL/GenBank/DDBJ whole genome shotgun (WGS) entry which is preliminary data.</text>
</comment>
<dbReference type="InterPro" id="IPR013785">
    <property type="entry name" value="Aldolase_TIM"/>
</dbReference>
<dbReference type="EMBL" id="LBZK01000015">
    <property type="protein sequence ID" value="KKR70868.1"/>
    <property type="molecule type" value="Genomic_DNA"/>
</dbReference>
<reference evidence="2 3" key="1">
    <citation type="journal article" date="2015" name="Nature">
        <title>rRNA introns, odd ribosomes, and small enigmatic genomes across a large radiation of phyla.</title>
        <authorList>
            <person name="Brown C.T."/>
            <person name="Hug L.A."/>
            <person name="Thomas B.C."/>
            <person name="Sharon I."/>
            <person name="Castelle C.J."/>
            <person name="Singh A."/>
            <person name="Wilkins M.J."/>
            <person name="Williams K.H."/>
            <person name="Banfield J.F."/>
        </authorList>
    </citation>
    <scope>NUCLEOTIDE SEQUENCE [LARGE SCALE GENOMIC DNA]</scope>
</reference>
<dbReference type="InterPro" id="IPR003329">
    <property type="entry name" value="Cytidylyl_trans"/>
</dbReference>
<dbReference type="SMART" id="SM00858">
    <property type="entry name" value="SAF"/>
    <property type="match status" value="1"/>
</dbReference>
<evidence type="ECO:0000313" key="2">
    <source>
        <dbReference type="EMBL" id="KKR70868.1"/>
    </source>
</evidence>
<evidence type="ECO:0000259" key="1">
    <source>
        <dbReference type="PROSITE" id="PS50844"/>
    </source>
</evidence>
<organism evidence="2 3">
    <name type="scientific">Candidatus Woesebacteria bacterium GW2011_GWA2_40_7b</name>
    <dbReference type="NCBI Taxonomy" id="1618563"/>
    <lineage>
        <taxon>Bacteria</taxon>
        <taxon>Candidatus Woeseibacteriota</taxon>
    </lineage>
</organism>
<sequence length="601" mass="67381">MKAIKVGNKEIGEASPTYVIAEAGVNHNGDVDLAKRHIREAWLSGADAIKFQIYKADKLVTRTAPIYWKVGNDEGKTQYDVFSKIHNFPIEFYKKCIDYANKIGITFFCTPFDLDAVDVMEEIGVKLYKVASGDITYHQLLKKIAQTGKPIVLSTGASTLGEIEEAVNIIEKENNSQIILLHCTLAYPTPQKDINLNMIPTLAKLFPDYPIGLSDHTFSPLTPALSVMVGAKVIEKHFTVDKTLEGSSDHKLGVDPYQLKCLVESIRLAEASLGGGMKRPEDAEKPALMMARRSLVSTQNIKKGEKITKQMLTAKRPGTGIQPKLMEEIIGLTSKKDIKEDSIFTWNMVKDPKIDVIIQARMGSVRFPGKTLKKIKDKTLLERVIDRANKIRGISEIIVATTNRRNDEAIVDHCKKLGVSYYVGSETDVLNRLVKASQEHSSDIVIRLTADNPFLEPSEIDSLIQKHLKNENDYTLSFGYPLGSSGEVFGVEGLIKVSNLTKDKLSHEHPGVYFLNHPEEFKIEADKAPKKRDFPEIRLTIDVPKDFKTAENIIDKLGENFTIDDIIALYRKNNKLFTNRKVEQEKPSMAFKKIFSGENPF</sequence>
<dbReference type="CDD" id="cd11615">
    <property type="entry name" value="SAF_NeuB_like"/>
    <property type="match status" value="1"/>
</dbReference>
<dbReference type="Pfam" id="PF03102">
    <property type="entry name" value="NeuB"/>
    <property type="match status" value="1"/>
</dbReference>
<dbReference type="GO" id="GO:0016051">
    <property type="term" value="P:carbohydrate biosynthetic process"/>
    <property type="evidence" value="ECO:0007669"/>
    <property type="project" value="InterPro"/>
</dbReference>
<dbReference type="Pfam" id="PF02348">
    <property type="entry name" value="CTP_transf_3"/>
    <property type="match status" value="1"/>
</dbReference>
<name>A0A0G0T1F4_9BACT</name>
<dbReference type="Pfam" id="PF08666">
    <property type="entry name" value="SAF"/>
    <property type="match status" value="1"/>
</dbReference>
<dbReference type="STRING" id="1618563.UU12_C0015G0004"/>
<dbReference type="InterPro" id="IPR057736">
    <property type="entry name" value="SAF_PseI/NeuA/NeuB"/>
</dbReference>
<dbReference type="InterPro" id="IPR051690">
    <property type="entry name" value="PseI-like"/>
</dbReference>
<feature type="domain" description="AFP-like" evidence="1">
    <location>
        <begin position="294"/>
        <end position="352"/>
    </location>
</feature>
<evidence type="ECO:0000313" key="3">
    <source>
        <dbReference type="Proteomes" id="UP000034562"/>
    </source>
</evidence>
<dbReference type="SUPFAM" id="SSF51569">
    <property type="entry name" value="Aldolase"/>
    <property type="match status" value="1"/>
</dbReference>
<dbReference type="CDD" id="cd02518">
    <property type="entry name" value="GT2_SpsF"/>
    <property type="match status" value="1"/>
</dbReference>
<dbReference type="SUPFAM" id="SSF53448">
    <property type="entry name" value="Nucleotide-diphospho-sugar transferases"/>
    <property type="match status" value="1"/>
</dbReference>
<dbReference type="PANTHER" id="PTHR42966">
    <property type="entry name" value="N-ACETYLNEURAMINATE SYNTHASE"/>
    <property type="match status" value="1"/>
</dbReference>
<dbReference type="PROSITE" id="PS50844">
    <property type="entry name" value="AFP_LIKE"/>
    <property type="match status" value="1"/>
</dbReference>
<dbReference type="AlphaFoldDB" id="A0A0G0T1F4"/>
<proteinExistence type="predicted"/>
<dbReference type="PANTHER" id="PTHR42966:SF1">
    <property type="entry name" value="SIALIC ACID SYNTHASE"/>
    <property type="match status" value="1"/>
</dbReference>
<accession>A0A0G0T1F4</accession>
<dbReference type="SUPFAM" id="SSF51269">
    <property type="entry name" value="AFP III-like domain"/>
    <property type="match status" value="1"/>
</dbReference>
<dbReference type="InterPro" id="IPR029044">
    <property type="entry name" value="Nucleotide-diphossugar_trans"/>
</dbReference>
<dbReference type="InterPro" id="IPR006190">
    <property type="entry name" value="SAF_AFP_Neu5Ac"/>
</dbReference>
<dbReference type="Gene3D" id="3.20.20.70">
    <property type="entry name" value="Aldolase class I"/>
    <property type="match status" value="1"/>
</dbReference>
<dbReference type="Gene3D" id="3.90.1210.10">
    <property type="entry name" value="Antifreeze-like/N-acetylneuraminic acid synthase C-terminal domain"/>
    <property type="match status" value="1"/>
</dbReference>
<dbReference type="InterPro" id="IPR036732">
    <property type="entry name" value="AFP_Neu5c_C_sf"/>
</dbReference>
<dbReference type="InterPro" id="IPR013132">
    <property type="entry name" value="PseI/NeuA/B-like_N"/>
</dbReference>
<dbReference type="Proteomes" id="UP000034562">
    <property type="component" value="Unassembled WGS sequence"/>
</dbReference>
<protein>
    <submittedName>
        <fullName evidence="2">NeuB family member</fullName>
    </submittedName>
</protein>